<comment type="caution">
    <text evidence="1">The sequence shown here is derived from an EMBL/GenBank/DDBJ whole genome shotgun (WGS) entry which is preliminary data.</text>
</comment>
<dbReference type="EMBL" id="NDYQ01000009">
    <property type="protein sequence ID" value="OUT17157.1"/>
    <property type="molecule type" value="Genomic_DNA"/>
</dbReference>
<accession>A0A1Y5N8Q3</accession>
<dbReference type="Proteomes" id="UP000195893">
    <property type="component" value="Unassembled WGS sequence"/>
</dbReference>
<gene>
    <name evidence="1" type="ORF">B9N60_06795</name>
</gene>
<protein>
    <submittedName>
        <fullName evidence="1">Uncharacterized protein</fullName>
    </submittedName>
</protein>
<organism evidence="1 2">
    <name type="scientific">Campylobacter concisus</name>
    <dbReference type="NCBI Taxonomy" id="199"/>
    <lineage>
        <taxon>Bacteria</taxon>
        <taxon>Pseudomonadati</taxon>
        <taxon>Campylobacterota</taxon>
        <taxon>Epsilonproteobacteria</taxon>
        <taxon>Campylobacterales</taxon>
        <taxon>Campylobacteraceae</taxon>
        <taxon>Campylobacter</taxon>
    </lineage>
</organism>
<proteinExistence type="predicted"/>
<name>A0A1Y5N8Q3_9BACT</name>
<reference evidence="1 2" key="1">
    <citation type="submission" date="2017-04" db="EMBL/GenBank/DDBJ databases">
        <title>Complete genome of Campylobacter concisus ATCC 33237T and draft genomes for an additional eight well characterized C. concisus strains.</title>
        <authorList>
            <person name="Cornelius A.J."/>
            <person name="Miller W.G."/>
            <person name="Lastovica A.J."/>
            <person name="On S.L."/>
            <person name="French N.P."/>
            <person name="Vandenberg O."/>
            <person name="Biggs P.J."/>
        </authorList>
    </citation>
    <scope>NUCLEOTIDE SEQUENCE [LARGE SCALE GENOMIC DNA]</scope>
    <source>
        <strain evidence="1 2">Lasto127.99</strain>
    </source>
</reference>
<evidence type="ECO:0000313" key="1">
    <source>
        <dbReference type="EMBL" id="OUT17157.1"/>
    </source>
</evidence>
<dbReference type="RefSeq" id="WP_087581794.1">
    <property type="nucleotide sequence ID" value="NZ_NDYQ01000009.1"/>
</dbReference>
<evidence type="ECO:0000313" key="2">
    <source>
        <dbReference type="Proteomes" id="UP000195893"/>
    </source>
</evidence>
<dbReference type="AlphaFoldDB" id="A0A1Y5N8Q3"/>
<sequence>MAFKPNPFKMCCTNCGYEKVVHFSSDCLDADDMAQIPKVCPKCGNNKFEHKPYTDTGYSMFDLIKRIFK</sequence>